<keyword evidence="1" id="KW-0460">Magnesium</keyword>
<proteinExistence type="predicted"/>
<organism evidence="3 4">
    <name type="scientific">Pseudovibrio axinellae</name>
    <dbReference type="NCBI Taxonomy" id="989403"/>
    <lineage>
        <taxon>Bacteria</taxon>
        <taxon>Pseudomonadati</taxon>
        <taxon>Pseudomonadota</taxon>
        <taxon>Alphaproteobacteria</taxon>
        <taxon>Hyphomicrobiales</taxon>
        <taxon>Stappiaceae</taxon>
        <taxon>Pseudovibrio</taxon>
    </lineage>
</organism>
<evidence type="ECO:0000313" key="3">
    <source>
        <dbReference type="EMBL" id="KZL05405.1"/>
    </source>
</evidence>
<dbReference type="PANTHER" id="PTHR43777:SF1">
    <property type="entry name" value="MOLYBDENUM COFACTOR CYTIDYLYLTRANSFERASE"/>
    <property type="match status" value="1"/>
</dbReference>
<dbReference type="CDD" id="cd04182">
    <property type="entry name" value="GT_2_like_f"/>
    <property type="match status" value="1"/>
</dbReference>
<keyword evidence="3" id="KW-0560">Oxidoreductase</keyword>
<accession>A0A165T447</accession>
<sequence length="205" mass="22607">MNTLADFEVVLAAAGLSRRMGAVNKLLLRIDDEPLIRKAARLYSSLGMRVIVVTGHEADKTESALDGVPVTTVFNPHYMEGQRTSIQVGLQHASLDRKGLVIALADQPELTSQDISALCNAHQTSRADKILVPYFKGQRGNPIVFPCSIARRLMHSGQIPGCRRFIDENPALVRRFKAPNHHFTSDIDCPADLGRLQSTNLIIKE</sequence>
<dbReference type="GO" id="GO:0016779">
    <property type="term" value="F:nucleotidyltransferase activity"/>
    <property type="evidence" value="ECO:0007669"/>
    <property type="project" value="UniProtKB-ARBA"/>
</dbReference>
<dbReference type="Proteomes" id="UP000076577">
    <property type="component" value="Unassembled WGS sequence"/>
</dbReference>
<dbReference type="STRING" id="989403.SAMN05421798_101927"/>
<name>A0A165T447_9HYPH</name>
<dbReference type="EMBL" id="LMCB01000152">
    <property type="protein sequence ID" value="KZL05405.1"/>
    <property type="molecule type" value="Genomic_DNA"/>
</dbReference>
<reference evidence="3 4" key="1">
    <citation type="journal article" date="2016" name="Front. Microbiol.">
        <title>Comparative Genomic Analysis Reveals a Diverse Repertoire of Genes Involved in Prokaryote-Eukaryote Interactions within the Pseudovibrio Genus.</title>
        <authorList>
            <person name="Romano S."/>
            <person name="Fernandez-Guerra A."/>
            <person name="Reen F.J."/>
            <person name="Glockner F.O."/>
            <person name="Crowley S.P."/>
            <person name="O'Sullivan O."/>
            <person name="Cotter P.D."/>
            <person name="Adams C."/>
            <person name="Dobson A.D."/>
            <person name="O'Gara F."/>
        </authorList>
    </citation>
    <scope>NUCLEOTIDE SEQUENCE [LARGE SCALE GENOMIC DNA]</scope>
    <source>
        <strain evidence="3 4">Ad2</strain>
    </source>
</reference>
<dbReference type="Pfam" id="PF12804">
    <property type="entry name" value="NTP_transf_3"/>
    <property type="match status" value="1"/>
</dbReference>
<dbReference type="InterPro" id="IPR025877">
    <property type="entry name" value="MobA-like_NTP_Trfase"/>
</dbReference>
<dbReference type="Gene3D" id="3.90.550.10">
    <property type="entry name" value="Spore Coat Polysaccharide Biosynthesis Protein SpsA, Chain A"/>
    <property type="match status" value="1"/>
</dbReference>
<gene>
    <name evidence="3" type="primary">nboR_2</name>
    <name evidence="3" type="ORF">PsAD2_04330</name>
</gene>
<comment type="caution">
    <text evidence="3">The sequence shown here is derived from an EMBL/GenBank/DDBJ whole genome shotgun (WGS) entry which is preliminary data.</text>
</comment>
<dbReference type="OrthoDB" id="9779263at2"/>
<dbReference type="AlphaFoldDB" id="A0A165T447"/>
<evidence type="ECO:0000259" key="2">
    <source>
        <dbReference type="Pfam" id="PF12804"/>
    </source>
</evidence>
<keyword evidence="4" id="KW-1185">Reference proteome</keyword>
<dbReference type="RefSeq" id="WP_068010558.1">
    <property type="nucleotide sequence ID" value="NZ_FOFM01000001.1"/>
</dbReference>
<dbReference type="PANTHER" id="PTHR43777">
    <property type="entry name" value="MOLYBDENUM COFACTOR CYTIDYLYLTRANSFERASE"/>
    <property type="match status" value="1"/>
</dbReference>
<dbReference type="EC" id="1.1.1.328" evidence="3"/>
<dbReference type="GO" id="GO:0016491">
    <property type="term" value="F:oxidoreductase activity"/>
    <property type="evidence" value="ECO:0007669"/>
    <property type="project" value="UniProtKB-KW"/>
</dbReference>
<dbReference type="PATRIC" id="fig|989403.3.peg.4743"/>
<protein>
    <submittedName>
        <fullName evidence="3">Nicotine blue oxidoreductase</fullName>
        <ecNumber evidence="3">1.1.1.328</ecNumber>
    </submittedName>
</protein>
<dbReference type="InterPro" id="IPR029044">
    <property type="entry name" value="Nucleotide-diphossugar_trans"/>
</dbReference>
<evidence type="ECO:0000313" key="4">
    <source>
        <dbReference type="Proteomes" id="UP000076577"/>
    </source>
</evidence>
<feature type="domain" description="MobA-like NTP transferase" evidence="2">
    <location>
        <begin position="10"/>
        <end position="168"/>
    </location>
</feature>
<evidence type="ECO:0000256" key="1">
    <source>
        <dbReference type="ARBA" id="ARBA00022842"/>
    </source>
</evidence>
<dbReference type="SUPFAM" id="SSF53448">
    <property type="entry name" value="Nucleotide-diphospho-sugar transferases"/>
    <property type="match status" value="1"/>
</dbReference>